<dbReference type="InterPro" id="IPR036770">
    <property type="entry name" value="Ankyrin_rpt-contain_sf"/>
</dbReference>
<feature type="repeat" description="ANK" evidence="3">
    <location>
        <begin position="1331"/>
        <end position="1363"/>
    </location>
</feature>
<gene>
    <name evidence="6" type="ORF">QR685DRAFT_570271</name>
</gene>
<dbReference type="PROSITE" id="PS50297">
    <property type="entry name" value="ANK_REP_REGION"/>
    <property type="match status" value="5"/>
</dbReference>
<dbReference type="Gene3D" id="3.40.50.1580">
    <property type="entry name" value="Nucleoside phosphorylase domain"/>
    <property type="match status" value="1"/>
</dbReference>
<dbReference type="PANTHER" id="PTHR24123:SF134">
    <property type="entry name" value="PFS DOMAIN-CONTAINING PROTEIN"/>
    <property type="match status" value="1"/>
</dbReference>
<dbReference type="PANTHER" id="PTHR24123">
    <property type="entry name" value="ANKYRIN REPEAT-CONTAINING"/>
    <property type="match status" value="1"/>
</dbReference>
<evidence type="ECO:0000259" key="5">
    <source>
        <dbReference type="Pfam" id="PF24883"/>
    </source>
</evidence>
<evidence type="ECO:0000259" key="4">
    <source>
        <dbReference type="Pfam" id="PF22939"/>
    </source>
</evidence>
<feature type="domain" description="GPI inositol-deacylase winged helix" evidence="4">
    <location>
        <begin position="710"/>
        <end position="791"/>
    </location>
</feature>
<feature type="repeat" description="ANK" evidence="3">
    <location>
        <begin position="1364"/>
        <end position="1396"/>
    </location>
</feature>
<keyword evidence="1" id="KW-0677">Repeat</keyword>
<feature type="domain" description="Nephrocystin 3-like N-terminal" evidence="5">
    <location>
        <begin position="441"/>
        <end position="608"/>
    </location>
</feature>
<dbReference type="InterPro" id="IPR056884">
    <property type="entry name" value="NPHP3-like_N"/>
</dbReference>
<organism evidence="6 7">
    <name type="scientific">Neurospora intermedia</name>
    <dbReference type="NCBI Taxonomy" id="5142"/>
    <lineage>
        <taxon>Eukaryota</taxon>
        <taxon>Fungi</taxon>
        <taxon>Dikarya</taxon>
        <taxon>Ascomycota</taxon>
        <taxon>Pezizomycotina</taxon>
        <taxon>Sordariomycetes</taxon>
        <taxon>Sordariomycetidae</taxon>
        <taxon>Sordariales</taxon>
        <taxon>Sordariaceae</taxon>
        <taxon>Neurospora</taxon>
    </lineage>
</organism>
<proteinExistence type="predicted"/>
<dbReference type="SUPFAM" id="SSF53167">
    <property type="entry name" value="Purine and uridine phosphorylases"/>
    <property type="match status" value="1"/>
</dbReference>
<reference evidence="6 7" key="1">
    <citation type="submission" date="2023-09" db="EMBL/GenBank/DDBJ databases">
        <title>Multi-omics analysis of a traditional fermented food reveals byproduct-associated fungal strains for waste-to-food upcycling.</title>
        <authorList>
            <consortium name="Lawrence Berkeley National Laboratory"/>
            <person name="Rekdal V.M."/>
            <person name="Villalobos-Escobedo J.M."/>
            <person name="Rodriguez-Valeron N."/>
            <person name="Garcia M.O."/>
            <person name="Vasquez D.P."/>
            <person name="Damayanti I."/>
            <person name="Sorensen P.M."/>
            <person name="Baidoo E.E."/>
            <person name="De Carvalho A.C."/>
            <person name="Riley R."/>
            <person name="Lipzen A."/>
            <person name="He G."/>
            <person name="Yan M."/>
            <person name="Haridas S."/>
            <person name="Daum C."/>
            <person name="Yoshinaga Y."/>
            <person name="Ng V."/>
            <person name="Grigoriev I.V."/>
            <person name="Munk R."/>
            <person name="Nuraida L."/>
            <person name="Wijaya C.H."/>
            <person name="Morales P.-C."/>
            <person name="Keasling J.D."/>
        </authorList>
    </citation>
    <scope>NUCLEOTIDE SEQUENCE [LARGE SCALE GENOMIC DNA]</scope>
    <source>
        <strain evidence="6 7">FGSC 2613</strain>
    </source>
</reference>
<accession>A0ABR3DFV2</accession>
<name>A0ABR3DFV2_NEUIN</name>
<protein>
    <submittedName>
        <fullName evidence="6">Pfs domain-containing protein</fullName>
    </submittedName>
</protein>
<evidence type="ECO:0000256" key="3">
    <source>
        <dbReference type="PROSITE-ProRule" id="PRU00023"/>
    </source>
</evidence>
<feature type="repeat" description="ANK" evidence="3">
    <location>
        <begin position="1150"/>
        <end position="1182"/>
    </location>
</feature>
<dbReference type="Pfam" id="PF24883">
    <property type="entry name" value="NPHP3_N"/>
    <property type="match status" value="1"/>
</dbReference>
<dbReference type="SUPFAM" id="SSF52540">
    <property type="entry name" value="P-loop containing nucleoside triphosphate hydrolases"/>
    <property type="match status" value="1"/>
</dbReference>
<dbReference type="InterPro" id="IPR002110">
    <property type="entry name" value="Ankyrin_rpt"/>
</dbReference>
<evidence type="ECO:0000256" key="1">
    <source>
        <dbReference type="ARBA" id="ARBA00022737"/>
    </source>
</evidence>
<evidence type="ECO:0000256" key="2">
    <source>
        <dbReference type="ARBA" id="ARBA00023043"/>
    </source>
</evidence>
<sequence length="1589" mass="176988">MATEQTDNPRSHSDYTIGWVCALAHESAAATAMLDVEHSPLTQRPNDTNSYTLGSIAKHNIVITCLPMGEIGTTTATTVVERMLSKFPSIRFGLMVGVGGGMPPKVRLGDVVVSVPSNHYPGVTIQGSKEEDESFERTGSLNRPPHILLTAVNNLKAQHERRPSRIPEFLKQLESNSLMMASRYLRSEALKDVLFQSQYLHHTCSDESRLDPRLLLLKVFSILKFILQLFVLGSWKHNIPQPQSLPHTQHAQPGPDDSDKLCALGLESDALDDEEDDGDCRFLKPPARKMRIHYGLIVSGNQVIKNAFSRDKLNAEFGGHVLCIKMEAAGLMNSFPCLVIRGTCDYADSHKNKRWQRHAAAVAAAYAKELLHVVRPVDVNGERAACDIIKEVKQKVVETAENVNYLKGGLQRREDLDVLDWLTPINFGSQHSLSRDKQQRGTGTWFLNSDEYKKWRDEDRKVLFCEGIPGAGKTILSSIVIEDVANITHSLAGEIEAAYIYCDYRRQGEQTALTLLSSLTKQLCLSKESLSPGVGALHAKHTSKSTRPSLQEVTQALKDVIKHFTRVYVIVDALDELLDDEDHRNAFVDGLRNLGQSSSNLKLFFTSRPLLTDISQFFDDAAKVKVSANQDDLRRYVDGRFSKMPVSSPLRANEVLQQEVKDAILHAARGMFLLAQLYIDSLRDKSTPKEVRDVLQGMQHQDNASKKFSQELGFRDRATQILLWITHAKRPLSTDELRHALAVEVGSNELDEDNLVARLDVSICAGLAIVDDKTQEVRLVHYTTQEYLEQRHFKLSWSINPHNTITEVCVTYLMYSIFKSGPCTLKDQYFERISRYSLYFYAAEHWGEHAQLCSEASELLLGLLQCKEAVGAAAQADYVGLNKYSGFFKGWVRHKSDNYAPRSAFHLAVKYGLHKAAEALPERSEDLDALYEQETPLYIALRKGDMTMARILLRKGAQVRVLGGAPVLEAFCYGTYGKTEVDESMFEDLVNNGAEIVDAEGKYHLLVTAARHGHEQLVTLLLKRGANPESLGEFRWGGGPATPLVAAVEGGHLETAMILWKSGANPNRRVGMAKWSALHEAVRIEHEQLVEMFLATESIVDLNISGDSRVDISRVEPLDYGLKAESHDLAKECISISARIAVDIESRDVQGNTPLALAAIYHRCRVAEILLSCGANIENRNNDGNTPPLARNNRGETPLLVAINTKQDDMVELLLEKGADIEVRNYRGEIPLIVAVVTKQDDMVKLLLEKVDMKRDDIVKLLLEKGANTEAADSEGRTPLLAATSTHLVELLLQNGANIEAVDSKGLYARNARIVELLVDKGADTFARNVDGDTMLMIAAAKGNSHLAELFLQKSVKINAVNEHGETALFYAVVNGHASLVRFLLNNGATFEPQDKHRLLKPLAWAEFLGHTDAAQVLVEQCPDIRNQEEDGETLLCLAARDADNYWVNILLEGGARTGERNGRDQTPLEVALDFNNQHIVHALCKAGADVEGTDSHGRKHMEHAVSKGLVEYLKVLLKYGVRTDTATFDSQTLFELAYEGGSQDHQEVYRVLMEHGGFLLDTIPAEHWDWLRYDEEDSEGMDDFMEDA</sequence>
<evidence type="ECO:0000313" key="6">
    <source>
        <dbReference type="EMBL" id="KAL0471484.1"/>
    </source>
</evidence>
<dbReference type="EMBL" id="JAVLET010000003">
    <property type="protein sequence ID" value="KAL0471484.1"/>
    <property type="molecule type" value="Genomic_DNA"/>
</dbReference>
<dbReference type="InterPro" id="IPR035994">
    <property type="entry name" value="Nucleoside_phosphorylase_sf"/>
</dbReference>
<dbReference type="Proteomes" id="UP001451303">
    <property type="component" value="Unassembled WGS sequence"/>
</dbReference>
<keyword evidence="7" id="KW-1185">Reference proteome</keyword>
<feature type="repeat" description="ANK" evidence="3">
    <location>
        <begin position="1464"/>
        <end position="1496"/>
    </location>
</feature>
<feature type="repeat" description="ANK" evidence="3">
    <location>
        <begin position="1194"/>
        <end position="1226"/>
    </location>
</feature>
<dbReference type="Pfam" id="PF00023">
    <property type="entry name" value="Ank"/>
    <property type="match status" value="2"/>
</dbReference>
<keyword evidence="2 3" id="KW-0040">ANK repeat</keyword>
<dbReference type="PROSITE" id="PS50088">
    <property type="entry name" value="ANK_REPEAT"/>
    <property type="match status" value="6"/>
</dbReference>
<dbReference type="InterPro" id="IPR051165">
    <property type="entry name" value="Multifunctional_ANK_Repeat"/>
</dbReference>
<dbReference type="Pfam" id="PF22939">
    <property type="entry name" value="WHD_GPIID"/>
    <property type="match status" value="1"/>
</dbReference>
<dbReference type="InterPro" id="IPR027417">
    <property type="entry name" value="P-loop_NTPase"/>
</dbReference>
<dbReference type="Pfam" id="PF12796">
    <property type="entry name" value="Ank_2"/>
    <property type="match status" value="4"/>
</dbReference>
<comment type="caution">
    <text evidence="6">The sequence shown here is derived from an EMBL/GenBank/DDBJ whole genome shotgun (WGS) entry which is preliminary data.</text>
</comment>
<feature type="repeat" description="ANK" evidence="3">
    <location>
        <begin position="932"/>
        <end position="964"/>
    </location>
</feature>
<dbReference type="SUPFAM" id="SSF48403">
    <property type="entry name" value="Ankyrin repeat"/>
    <property type="match status" value="2"/>
</dbReference>
<dbReference type="Gene3D" id="3.40.50.300">
    <property type="entry name" value="P-loop containing nucleotide triphosphate hydrolases"/>
    <property type="match status" value="1"/>
</dbReference>
<evidence type="ECO:0000313" key="7">
    <source>
        <dbReference type="Proteomes" id="UP001451303"/>
    </source>
</evidence>
<dbReference type="SMART" id="SM00248">
    <property type="entry name" value="ANK"/>
    <property type="match status" value="16"/>
</dbReference>
<dbReference type="InterPro" id="IPR054471">
    <property type="entry name" value="GPIID_WHD"/>
</dbReference>
<dbReference type="Gene3D" id="1.25.40.20">
    <property type="entry name" value="Ankyrin repeat-containing domain"/>
    <property type="match status" value="6"/>
</dbReference>